<sequence>MAKSTKVSKTGVKSEAAVVARKAKKSSAANSTADAGAKSTKSGKKAPVLADAKAKANATVVSKEESVAEVEVEEDVVLTKQAEEGTNDLISEFRDLPSRLQETLMPDLARLSQHSKAYLFTANVGIADGVR</sequence>
<dbReference type="PANTHER" id="PTHR35310">
    <property type="entry name" value="CELL WALL INTEGRITY/STRESS RESPONSE COMPONENT-LIKE PROTEIN"/>
    <property type="match status" value="1"/>
</dbReference>
<name>A0A804PVM4_MAIZE</name>
<evidence type="ECO:0000256" key="1">
    <source>
        <dbReference type="SAM" id="MobiDB-lite"/>
    </source>
</evidence>
<proteinExistence type="predicted"/>
<protein>
    <submittedName>
        <fullName evidence="2">Uncharacterized protein</fullName>
    </submittedName>
</protein>
<reference evidence="2" key="2">
    <citation type="submission" date="2019-07" db="EMBL/GenBank/DDBJ databases">
        <authorList>
            <person name="Seetharam A."/>
            <person name="Woodhouse M."/>
            <person name="Cannon E."/>
        </authorList>
    </citation>
    <scope>NUCLEOTIDE SEQUENCE [LARGE SCALE GENOMIC DNA]</scope>
    <source>
        <strain evidence="2">cv. B73</strain>
    </source>
</reference>
<dbReference type="EnsemblPlants" id="Zm00001eb272130_T001">
    <property type="protein sequence ID" value="Zm00001eb272130_P001"/>
    <property type="gene ID" value="Zm00001eb272130"/>
</dbReference>
<reference evidence="2" key="3">
    <citation type="submission" date="2021-05" db="UniProtKB">
        <authorList>
            <consortium name="EnsemblPlants"/>
        </authorList>
    </citation>
    <scope>IDENTIFICATION</scope>
    <source>
        <strain evidence="2">cv. B73</strain>
    </source>
</reference>
<evidence type="ECO:0000313" key="2">
    <source>
        <dbReference type="EnsemblPlants" id="Zm00001eb272130_P001"/>
    </source>
</evidence>
<dbReference type="AlphaFoldDB" id="A0A804PVM4"/>
<feature type="compositionally biased region" description="Low complexity" evidence="1">
    <location>
        <begin position="1"/>
        <end position="40"/>
    </location>
</feature>
<reference evidence="3" key="1">
    <citation type="journal article" date="2009" name="Science">
        <title>The B73 maize genome: complexity, diversity, and dynamics.</title>
        <authorList>
            <person name="Schnable P.S."/>
            <person name="Ware D."/>
            <person name="Fulton R.S."/>
            <person name="Stein J.C."/>
            <person name="Wei F."/>
            <person name="Pasternak S."/>
            <person name="Liang C."/>
            <person name="Zhang J."/>
            <person name="Fulton L."/>
            <person name="Graves T.A."/>
            <person name="Minx P."/>
            <person name="Reily A.D."/>
            <person name="Courtney L."/>
            <person name="Kruchowski S.S."/>
            <person name="Tomlinson C."/>
            <person name="Strong C."/>
            <person name="Delehaunty K."/>
            <person name="Fronick C."/>
            <person name="Courtney B."/>
            <person name="Rock S.M."/>
            <person name="Belter E."/>
            <person name="Du F."/>
            <person name="Kim K."/>
            <person name="Abbott R.M."/>
            <person name="Cotton M."/>
            <person name="Levy A."/>
            <person name="Marchetto P."/>
            <person name="Ochoa K."/>
            <person name="Jackson S.M."/>
            <person name="Gillam B."/>
            <person name="Chen W."/>
            <person name="Yan L."/>
            <person name="Higginbotham J."/>
            <person name="Cardenas M."/>
            <person name="Waligorski J."/>
            <person name="Applebaum E."/>
            <person name="Phelps L."/>
            <person name="Falcone J."/>
            <person name="Kanchi K."/>
            <person name="Thane T."/>
            <person name="Scimone A."/>
            <person name="Thane N."/>
            <person name="Henke J."/>
            <person name="Wang T."/>
            <person name="Ruppert J."/>
            <person name="Shah N."/>
            <person name="Rotter K."/>
            <person name="Hodges J."/>
            <person name="Ingenthron E."/>
            <person name="Cordes M."/>
            <person name="Kohlberg S."/>
            <person name="Sgro J."/>
            <person name="Delgado B."/>
            <person name="Mead K."/>
            <person name="Chinwalla A."/>
            <person name="Leonard S."/>
            <person name="Crouse K."/>
            <person name="Collura K."/>
            <person name="Kudrna D."/>
            <person name="Currie J."/>
            <person name="He R."/>
            <person name="Angelova A."/>
            <person name="Rajasekar S."/>
            <person name="Mueller T."/>
            <person name="Lomeli R."/>
            <person name="Scara G."/>
            <person name="Ko A."/>
            <person name="Delaney K."/>
            <person name="Wissotski M."/>
            <person name="Lopez G."/>
            <person name="Campos D."/>
            <person name="Braidotti M."/>
            <person name="Ashley E."/>
            <person name="Golser W."/>
            <person name="Kim H."/>
            <person name="Lee S."/>
            <person name="Lin J."/>
            <person name="Dujmic Z."/>
            <person name="Kim W."/>
            <person name="Talag J."/>
            <person name="Zuccolo A."/>
            <person name="Fan C."/>
            <person name="Sebastian A."/>
            <person name="Kramer M."/>
            <person name="Spiegel L."/>
            <person name="Nascimento L."/>
            <person name="Zutavern T."/>
            <person name="Miller B."/>
            <person name="Ambroise C."/>
            <person name="Muller S."/>
            <person name="Spooner W."/>
            <person name="Narechania A."/>
            <person name="Ren L."/>
            <person name="Wei S."/>
            <person name="Kumari S."/>
            <person name="Faga B."/>
            <person name="Levy M.J."/>
            <person name="McMahan L."/>
            <person name="Van Buren P."/>
            <person name="Vaughn M.W."/>
            <person name="Ying K."/>
            <person name="Yeh C.-T."/>
            <person name="Emrich S.J."/>
            <person name="Jia Y."/>
            <person name="Kalyanaraman A."/>
            <person name="Hsia A.-P."/>
            <person name="Barbazuk W.B."/>
            <person name="Baucom R.S."/>
            <person name="Brutnell T.P."/>
            <person name="Carpita N.C."/>
            <person name="Chaparro C."/>
            <person name="Chia J.-M."/>
            <person name="Deragon J.-M."/>
            <person name="Estill J.C."/>
            <person name="Fu Y."/>
            <person name="Jeddeloh J.A."/>
            <person name="Han Y."/>
            <person name="Lee H."/>
            <person name="Li P."/>
            <person name="Lisch D.R."/>
            <person name="Liu S."/>
            <person name="Liu Z."/>
            <person name="Nagel D.H."/>
            <person name="McCann M.C."/>
            <person name="SanMiguel P."/>
            <person name="Myers A.M."/>
            <person name="Nettleton D."/>
            <person name="Nguyen J."/>
            <person name="Penning B.W."/>
            <person name="Ponnala L."/>
            <person name="Schneider K.L."/>
            <person name="Schwartz D.C."/>
            <person name="Sharma A."/>
            <person name="Soderlund C."/>
            <person name="Springer N.M."/>
            <person name="Sun Q."/>
            <person name="Wang H."/>
            <person name="Waterman M."/>
            <person name="Westerman R."/>
            <person name="Wolfgruber T.K."/>
            <person name="Yang L."/>
            <person name="Yu Y."/>
            <person name="Zhang L."/>
            <person name="Zhou S."/>
            <person name="Zhu Q."/>
            <person name="Bennetzen J.L."/>
            <person name="Dawe R.K."/>
            <person name="Jiang J."/>
            <person name="Jiang N."/>
            <person name="Presting G.G."/>
            <person name="Wessler S.R."/>
            <person name="Aluru S."/>
            <person name="Martienssen R.A."/>
            <person name="Clifton S.W."/>
            <person name="McCombie W.R."/>
            <person name="Wing R.A."/>
            <person name="Wilson R.K."/>
        </authorList>
    </citation>
    <scope>NUCLEOTIDE SEQUENCE [LARGE SCALE GENOMIC DNA]</scope>
    <source>
        <strain evidence="3">cv. B73</strain>
    </source>
</reference>
<dbReference type="Proteomes" id="UP000007305">
    <property type="component" value="Chromosome 6"/>
</dbReference>
<accession>A0A804PVM4</accession>
<dbReference type="PANTHER" id="PTHR35310:SF1">
    <property type="entry name" value="CELL WALL INTEGRITY_STRESS RESPONSE COMPONENT-LIKE PROTEIN"/>
    <property type="match status" value="1"/>
</dbReference>
<organism evidence="2 3">
    <name type="scientific">Zea mays</name>
    <name type="common">Maize</name>
    <dbReference type="NCBI Taxonomy" id="4577"/>
    <lineage>
        <taxon>Eukaryota</taxon>
        <taxon>Viridiplantae</taxon>
        <taxon>Streptophyta</taxon>
        <taxon>Embryophyta</taxon>
        <taxon>Tracheophyta</taxon>
        <taxon>Spermatophyta</taxon>
        <taxon>Magnoliopsida</taxon>
        <taxon>Liliopsida</taxon>
        <taxon>Poales</taxon>
        <taxon>Poaceae</taxon>
        <taxon>PACMAD clade</taxon>
        <taxon>Panicoideae</taxon>
        <taxon>Andropogonodae</taxon>
        <taxon>Andropogoneae</taxon>
        <taxon>Tripsacinae</taxon>
        <taxon>Zea</taxon>
    </lineage>
</organism>
<dbReference type="Gramene" id="Zm00001eb272130_T001">
    <property type="protein sequence ID" value="Zm00001eb272130_P001"/>
    <property type="gene ID" value="Zm00001eb272130"/>
</dbReference>
<feature type="region of interest" description="Disordered" evidence="1">
    <location>
        <begin position="1"/>
        <end position="48"/>
    </location>
</feature>
<dbReference type="InParanoid" id="A0A804PVM4"/>
<keyword evidence="3" id="KW-1185">Reference proteome</keyword>
<evidence type="ECO:0000313" key="3">
    <source>
        <dbReference type="Proteomes" id="UP000007305"/>
    </source>
</evidence>